<name>A0ACB7YP84_9ERIC</name>
<proteinExistence type="predicted"/>
<organism evidence="1 2">
    <name type="scientific">Vaccinium darrowii</name>
    <dbReference type="NCBI Taxonomy" id="229202"/>
    <lineage>
        <taxon>Eukaryota</taxon>
        <taxon>Viridiplantae</taxon>
        <taxon>Streptophyta</taxon>
        <taxon>Embryophyta</taxon>
        <taxon>Tracheophyta</taxon>
        <taxon>Spermatophyta</taxon>
        <taxon>Magnoliopsida</taxon>
        <taxon>eudicotyledons</taxon>
        <taxon>Gunneridae</taxon>
        <taxon>Pentapetalae</taxon>
        <taxon>asterids</taxon>
        <taxon>Ericales</taxon>
        <taxon>Ericaceae</taxon>
        <taxon>Vaccinioideae</taxon>
        <taxon>Vaccinieae</taxon>
        <taxon>Vaccinium</taxon>
    </lineage>
</organism>
<gene>
    <name evidence="1" type="ORF">Vadar_024762</name>
</gene>
<accession>A0ACB7YP84</accession>
<comment type="caution">
    <text evidence="1">The sequence shown here is derived from an EMBL/GenBank/DDBJ whole genome shotgun (WGS) entry which is preliminary data.</text>
</comment>
<reference evidence="1 2" key="1">
    <citation type="journal article" date="2021" name="Hortic Res">
        <title>High-quality reference genome and annotation aids understanding of berry development for evergreen blueberry (Vaccinium darrowii).</title>
        <authorList>
            <person name="Yu J."/>
            <person name="Hulse-Kemp A.M."/>
            <person name="Babiker E."/>
            <person name="Staton M."/>
        </authorList>
    </citation>
    <scope>NUCLEOTIDE SEQUENCE [LARGE SCALE GENOMIC DNA]</scope>
    <source>
        <strain evidence="2">cv. NJ 8807/NJ 8810</strain>
        <tissue evidence="1">Young leaf</tissue>
    </source>
</reference>
<evidence type="ECO:0000313" key="2">
    <source>
        <dbReference type="Proteomes" id="UP000828048"/>
    </source>
</evidence>
<protein>
    <submittedName>
        <fullName evidence="1">Uncharacterized protein</fullName>
    </submittedName>
</protein>
<dbReference type="Proteomes" id="UP000828048">
    <property type="component" value="Chromosome 11"/>
</dbReference>
<dbReference type="EMBL" id="CM037161">
    <property type="protein sequence ID" value="KAH7855431.1"/>
    <property type="molecule type" value="Genomic_DNA"/>
</dbReference>
<keyword evidence="2" id="KW-1185">Reference proteome</keyword>
<sequence>MQQSAACVGRETSVVPFTVTLASSPFSLLTFFTVSGIQNLSLSVQITPKKYGWSNGASRSLELLQVFLKSGPKEGPFRNLF</sequence>
<evidence type="ECO:0000313" key="1">
    <source>
        <dbReference type="EMBL" id="KAH7855431.1"/>
    </source>
</evidence>